<dbReference type="InterPro" id="IPR001128">
    <property type="entry name" value="Cyt_P450"/>
</dbReference>
<keyword evidence="2" id="KW-0479">Metal-binding</keyword>
<evidence type="ECO:0000313" key="6">
    <source>
        <dbReference type="Proteomes" id="UP001055156"/>
    </source>
</evidence>
<reference evidence="5" key="2">
    <citation type="submission" date="2021-08" db="EMBL/GenBank/DDBJ databases">
        <authorList>
            <person name="Tani A."/>
            <person name="Ola A."/>
            <person name="Ogura Y."/>
            <person name="Katsura K."/>
            <person name="Hayashi T."/>
        </authorList>
    </citation>
    <scope>NUCLEOTIDE SEQUENCE</scope>
    <source>
        <strain evidence="5">NBRC 15689</strain>
    </source>
</reference>
<keyword evidence="3" id="KW-0408">Iron</keyword>
<keyword evidence="6" id="KW-1185">Reference proteome</keyword>
<proteinExistence type="inferred from homology"/>
<dbReference type="Pfam" id="PF00067">
    <property type="entry name" value="p450"/>
    <property type="match status" value="1"/>
</dbReference>
<evidence type="ECO:0000256" key="4">
    <source>
        <dbReference type="SAM" id="MobiDB-lite"/>
    </source>
</evidence>
<dbReference type="Proteomes" id="UP001055156">
    <property type="component" value="Unassembled WGS sequence"/>
</dbReference>
<feature type="region of interest" description="Disordered" evidence="4">
    <location>
        <begin position="1"/>
        <end position="24"/>
    </location>
</feature>
<dbReference type="PANTHER" id="PTHR24305:SF166">
    <property type="entry name" value="CYTOCHROME P450 12A4, MITOCHONDRIAL-RELATED"/>
    <property type="match status" value="1"/>
</dbReference>
<comment type="caution">
    <text evidence="5">The sequence shown here is derived from an EMBL/GenBank/DDBJ whole genome shotgun (WGS) entry which is preliminary data.</text>
</comment>
<name>A0ABQ4TBH1_METOR</name>
<evidence type="ECO:0000256" key="1">
    <source>
        <dbReference type="ARBA" id="ARBA00010617"/>
    </source>
</evidence>
<dbReference type="Gene3D" id="1.10.630.10">
    <property type="entry name" value="Cytochrome P450"/>
    <property type="match status" value="1"/>
</dbReference>
<dbReference type="EMBL" id="BPQV01000013">
    <property type="protein sequence ID" value="GJE28992.1"/>
    <property type="molecule type" value="Genomic_DNA"/>
</dbReference>
<evidence type="ECO:0000256" key="2">
    <source>
        <dbReference type="ARBA" id="ARBA00022723"/>
    </source>
</evidence>
<feature type="compositionally biased region" description="Pro residues" evidence="4">
    <location>
        <begin position="15"/>
        <end position="24"/>
    </location>
</feature>
<dbReference type="PRINTS" id="PR00385">
    <property type="entry name" value="P450"/>
</dbReference>
<accession>A0ABQ4TBH1</accession>
<dbReference type="RefSeq" id="WP_238313098.1">
    <property type="nucleotide sequence ID" value="NZ_BPQV01000013.1"/>
</dbReference>
<reference evidence="5" key="1">
    <citation type="journal article" date="2021" name="Front. Microbiol.">
        <title>Comprehensive Comparative Genomics and Phenotyping of Methylobacterium Species.</title>
        <authorList>
            <person name="Alessa O."/>
            <person name="Ogura Y."/>
            <person name="Fujitani Y."/>
            <person name="Takami H."/>
            <person name="Hayashi T."/>
            <person name="Sahin N."/>
            <person name="Tani A."/>
        </authorList>
    </citation>
    <scope>NUCLEOTIDE SEQUENCE</scope>
    <source>
        <strain evidence="5">NBRC 15689</strain>
    </source>
</reference>
<protein>
    <submittedName>
        <fullName evidence="5">Epi-isozizaene 5-monooxygenase/(E)-beta-farnesene synthase</fullName>
    </submittedName>
</protein>
<evidence type="ECO:0000256" key="3">
    <source>
        <dbReference type="ARBA" id="ARBA00023004"/>
    </source>
</evidence>
<dbReference type="SUPFAM" id="SSF48264">
    <property type="entry name" value="Cytochrome P450"/>
    <property type="match status" value="1"/>
</dbReference>
<organism evidence="5 6">
    <name type="scientific">Methylobacterium organophilum</name>
    <dbReference type="NCBI Taxonomy" id="410"/>
    <lineage>
        <taxon>Bacteria</taxon>
        <taxon>Pseudomonadati</taxon>
        <taxon>Pseudomonadota</taxon>
        <taxon>Alphaproteobacteria</taxon>
        <taxon>Hyphomicrobiales</taxon>
        <taxon>Methylobacteriaceae</taxon>
        <taxon>Methylobacterium</taxon>
    </lineage>
</organism>
<sequence>MRDGAPPSDGAPPRLAAPPRPQRPLTPLQLLRTVASNTVGIFDEALFDELVVVRRYGPVRLAFVSDPAAIRQVLVDRFDDYPRVPMIKRLYAAEIGTGTLATSGAIWWRHRRICAATLDRRATAPDLPGLIAQCEALVAGFEPLLAEPVDIEAQAARIWIQLLNRMSAGGDLDFVPILKWLSRVPRKPRALDLLPMPEWLRDRVSSARQSPERIALRAQLAAMIAARKAAGYAGPRDLLWRIAHSADRATGETLPPNEMADEAASLVGAGDATIRALTWIWYLLGTHPAVEARLHAELDAVLGDGPLRPEQLRQLPYLRRVLDEVMRLYPPIPIIARVARVTDTIAGKKVPRGTFVIVAPWVVHRHRRLWDEPERFDPDRFTEARSADRPRFAHLPFAVGPGVCPGSHFAQTQMMVIAAAIARRYRFHLAPDANVVPFGAISLQPRGGLWGALERR</sequence>
<comment type="similarity">
    <text evidence="1">Belongs to the cytochrome P450 family.</text>
</comment>
<dbReference type="InterPro" id="IPR036396">
    <property type="entry name" value="Cyt_P450_sf"/>
</dbReference>
<evidence type="ECO:0000313" key="5">
    <source>
        <dbReference type="EMBL" id="GJE28992.1"/>
    </source>
</evidence>
<dbReference type="InterPro" id="IPR002403">
    <property type="entry name" value="Cyt_P450_E_grp-IV"/>
</dbReference>
<dbReference type="PRINTS" id="PR00465">
    <property type="entry name" value="EP450IV"/>
</dbReference>
<dbReference type="PANTHER" id="PTHR24305">
    <property type="entry name" value="CYTOCHROME P450"/>
    <property type="match status" value="1"/>
</dbReference>
<dbReference type="InterPro" id="IPR050121">
    <property type="entry name" value="Cytochrome_P450_monoxygenase"/>
</dbReference>
<gene>
    <name evidence="5" type="ORF">LKMONMHP_3867</name>
</gene>